<protein>
    <submittedName>
        <fullName evidence="2">Uncharacterized protein</fullName>
    </submittedName>
</protein>
<dbReference type="EMBL" id="JABCRI010000023">
    <property type="protein sequence ID" value="KAF8378005.1"/>
    <property type="molecule type" value="Genomic_DNA"/>
</dbReference>
<organism evidence="2 3">
    <name type="scientific">Tetracentron sinense</name>
    <name type="common">Spur-leaf</name>
    <dbReference type="NCBI Taxonomy" id="13715"/>
    <lineage>
        <taxon>Eukaryota</taxon>
        <taxon>Viridiplantae</taxon>
        <taxon>Streptophyta</taxon>
        <taxon>Embryophyta</taxon>
        <taxon>Tracheophyta</taxon>
        <taxon>Spermatophyta</taxon>
        <taxon>Magnoliopsida</taxon>
        <taxon>Trochodendrales</taxon>
        <taxon>Trochodendraceae</taxon>
        <taxon>Tetracentron</taxon>
    </lineage>
</organism>
<comment type="similarity">
    <text evidence="1">Belongs to the REF/SRPP family.</text>
</comment>
<sequence length="252" mass="27229">MATDTVGKRILIQSENTSSELKYLGFMRIAAINSLEYLTKFYDRAKQNSGSLKSGVESVEGTVTTIIGPVREKYKNVPKNFLAYLDKKVDGASNKFDKHAPALAKKVVSKSLSVLQKTSQVTKTLVTEARTNGPSAAANQAGTQFKQFLLIQAVKGWSRLNQIPSVQKVIPMLTQLSEKYNTVVAGMVKKGYPIVSNIPLVPIEKIGKVFNQSETVEKESSEVGSEGGDVAAVDVVATVQDTITAAVDTVTE</sequence>
<keyword evidence="3" id="KW-1185">Reference proteome</keyword>
<evidence type="ECO:0000313" key="3">
    <source>
        <dbReference type="Proteomes" id="UP000655225"/>
    </source>
</evidence>
<dbReference type="AlphaFoldDB" id="A0A834YCT3"/>
<evidence type="ECO:0000256" key="1">
    <source>
        <dbReference type="ARBA" id="ARBA00009737"/>
    </source>
</evidence>
<dbReference type="OMA" id="IHALVCI"/>
<dbReference type="Pfam" id="PF05755">
    <property type="entry name" value="REF"/>
    <property type="match status" value="1"/>
</dbReference>
<dbReference type="OrthoDB" id="1901372at2759"/>
<reference evidence="2 3" key="1">
    <citation type="submission" date="2020-04" db="EMBL/GenBank/DDBJ databases">
        <title>Plant Genome Project.</title>
        <authorList>
            <person name="Zhang R.-G."/>
        </authorList>
    </citation>
    <scope>NUCLEOTIDE SEQUENCE [LARGE SCALE GENOMIC DNA]</scope>
    <source>
        <strain evidence="2">YNK0</strain>
        <tissue evidence="2">Leaf</tissue>
    </source>
</reference>
<dbReference type="PANTHER" id="PTHR33732:SF2">
    <property type="entry name" value="REF_SRPP-LIKE PROTEIN"/>
    <property type="match status" value="1"/>
</dbReference>
<evidence type="ECO:0000313" key="2">
    <source>
        <dbReference type="EMBL" id="KAF8378005.1"/>
    </source>
</evidence>
<dbReference type="Proteomes" id="UP000655225">
    <property type="component" value="Unassembled WGS sequence"/>
</dbReference>
<proteinExistence type="inferred from homology"/>
<dbReference type="PANTHER" id="PTHR33732">
    <property type="entry name" value="REF/SRPP-LIKE PROTEIN OS05G0151300/LOC_OS05G05940"/>
    <property type="match status" value="1"/>
</dbReference>
<dbReference type="InterPro" id="IPR008802">
    <property type="entry name" value="REF"/>
</dbReference>
<gene>
    <name evidence="2" type="ORF">HHK36_029338</name>
</gene>
<accession>A0A834YCT3</accession>
<comment type="caution">
    <text evidence="2">The sequence shown here is derived from an EMBL/GenBank/DDBJ whole genome shotgun (WGS) entry which is preliminary data.</text>
</comment>
<name>A0A834YCT3_TETSI</name>